<evidence type="ECO:0000256" key="1">
    <source>
        <dbReference type="ARBA" id="ARBA00006383"/>
    </source>
</evidence>
<proteinExistence type="inferred from homology"/>
<protein>
    <recommendedName>
        <fullName evidence="6">Aminoglycoside N(3)-acetyltransferase</fullName>
    </recommendedName>
</protein>
<evidence type="ECO:0008006" key="6">
    <source>
        <dbReference type="Google" id="ProtNLM"/>
    </source>
</evidence>
<keyword evidence="2" id="KW-0808">Transferase</keyword>
<name>A0A401TNB4_CHIPU</name>
<sequence>SWPGARRSLHPTCSFAALGPEAEWITAWQSLGEPFGDDGPLGVLYRSAARILLLGAGFDACTALHLSELKAWPSLPRIAEGSAMTVDGQRRWVRFDVAAGYPDGFPGIGQALVRQGVVRTGRVGSATCHLMSMTAIVDAAAGLMAEQGAPFG</sequence>
<evidence type="ECO:0000313" key="5">
    <source>
        <dbReference type="Proteomes" id="UP000287033"/>
    </source>
</evidence>
<comment type="similarity">
    <text evidence="1">Belongs to the antibiotic N-acetyltransferase family.</text>
</comment>
<dbReference type="GO" id="GO:0046677">
    <property type="term" value="P:response to antibiotic"/>
    <property type="evidence" value="ECO:0007669"/>
    <property type="project" value="InterPro"/>
</dbReference>
<dbReference type="Proteomes" id="UP000287033">
    <property type="component" value="Unassembled WGS sequence"/>
</dbReference>
<dbReference type="SUPFAM" id="SSF110710">
    <property type="entry name" value="TTHA0583/YokD-like"/>
    <property type="match status" value="1"/>
</dbReference>
<dbReference type="Pfam" id="PF02522">
    <property type="entry name" value="Antibiotic_NAT"/>
    <property type="match status" value="1"/>
</dbReference>
<reference evidence="4 5" key="1">
    <citation type="journal article" date="2018" name="Nat. Ecol. Evol.">
        <title>Shark genomes provide insights into elasmobranch evolution and the origin of vertebrates.</title>
        <authorList>
            <person name="Hara Y"/>
            <person name="Yamaguchi K"/>
            <person name="Onimaru K"/>
            <person name="Kadota M"/>
            <person name="Koyanagi M"/>
            <person name="Keeley SD"/>
            <person name="Tatsumi K"/>
            <person name="Tanaka K"/>
            <person name="Motone F"/>
            <person name="Kageyama Y"/>
            <person name="Nozu R"/>
            <person name="Adachi N"/>
            <person name="Nishimura O"/>
            <person name="Nakagawa R"/>
            <person name="Tanegashima C"/>
            <person name="Kiyatake I"/>
            <person name="Matsumoto R"/>
            <person name="Murakumo K"/>
            <person name="Nishida K"/>
            <person name="Terakita A"/>
            <person name="Kuratani S"/>
            <person name="Sato K"/>
            <person name="Hyodo S Kuraku.S."/>
        </authorList>
    </citation>
    <scope>NUCLEOTIDE SEQUENCE [LARGE SCALE GENOMIC DNA]</scope>
</reference>
<dbReference type="PANTHER" id="PTHR11104">
    <property type="entry name" value="AMINOGLYCOSIDE N3-ACETYLTRANSFERASE"/>
    <property type="match status" value="1"/>
</dbReference>
<evidence type="ECO:0000256" key="3">
    <source>
        <dbReference type="ARBA" id="ARBA00023315"/>
    </source>
</evidence>
<accession>A0A401TNB4</accession>
<keyword evidence="3" id="KW-0012">Acyltransferase</keyword>
<dbReference type="GO" id="GO:0008080">
    <property type="term" value="F:N-acetyltransferase activity"/>
    <property type="evidence" value="ECO:0007669"/>
    <property type="project" value="InterPro"/>
</dbReference>
<gene>
    <name evidence="4" type="ORF">chiPu_0028347</name>
</gene>
<dbReference type="OrthoDB" id="9987540at2759"/>
<dbReference type="InterPro" id="IPR003679">
    <property type="entry name" value="Amioglycoside_AcTrfase"/>
</dbReference>
<dbReference type="AlphaFoldDB" id="A0A401TNB4"/>
<organism evidence="4 5">
    <name type="scientific">Chiloscyllium punctatum</name>
    <name type="common">Brownbanded bambooshark</name>
    <name type="synonym">Hemiscyllium punctatum</name>
    <dbReference type="NCBI Taxonomy" id="137246"/>
    <lineage>
        <taxon>Eukaryota</taxon>
        <taxon>Metazoa</taxon>
        <taxon>Chordata</taxon>
        <taxon>Craniata</taxon>
        <taxon>Vertebrata</taxon>
        <taxon>Chondrichthyes</taxon>
        <taxon>Elasmobranchii</taxon>
        <taxon>Galeomorphii</taxon>
        <taxon>Galeoidea</taxon>
        <taxon>Orectolobiformes</taxon>
        <taxon>Hemiscylliidae</taxon>
        <taxon>Chiloscyllium</taxon>
    </lineage>
</organism>
<keyword evidence="5" id="KW-1185">Reference proteome</keyword>
<dbReference type="EMBL" id="BEZZ01129739">
    <property type="protein sequence ID" value="GCC44157.1"/>
    <property type="molecule type" value="Genomic_DNA"/>
</dbReference>
<evidence type="ECO:0000256" key="2">
    <source>
        <dbReference type="ARBA" id="ARBA00022679"/>
    </source>
</evidence>
<dbReference type="PANTHER" id="PTHR11104:SF0">
    <property type="entry name" value="SPBETA PROPHAGE-DERIVED AMINOGLYCOSIDE N(3')-ACETYLTRANSFERASE-LIKE PROTEIN YOKD"/>
    <property type="match status" value="1"/>
</dbReference>
<dbReference type="InterPro" id="IPR028345">
    <property type="entry name" value="Antibiotic_NAT-like"/>
</dbReference>
<evidence type="ECO:0000313" key="4">
    <source>
        <dbReference type="EMBL" id="GCC44157.1"/>
    </source>
</evidence>
<feature type="non-terminal residue" evidence="4">
    <location>
        <position position="1"/>
    </location>
</feature>
<comment type="caution">
    <text evidence="4">The sequence shown here is derived from an EMBL/GenBank/DDBJ whole genome shotgun (WGS) entry which is preliminary data.</text>
</comment>